<keyword evidence="2" id="KW-0732">Signal</keyword>
<feature type="chain" id="PRO_5019282551" description="DUF3300 domain-containing protein" evidence="2">
    <location>
        <begin position="28"/>
        <end position="399"/>
    </location>
</feature>
<dbReference type="PANTHER" id="PTHR40269">
    <property type="entry name" value="OUTER MEMBRANE PROTEIN-RELATED"/>
    <property type="match status" value="1"/>
</dbReference>
<feature type="region of interest" description="Disordered" evidence="1">
    <location>
        <begin position="262"/>
        <end position="399"/>
    </location>
</feature>
<evidence type="ECO:0000313" key="3">
    <source>
        <dbReference type="EMBL" id="SPD75605.1"/>
    </source>
</evidence>
<gene>
    <name evidence="3" type="ORF">PITCH_A680004</name>
</gene>
<evidence type="ECO:0008006" key="4">
    <source>
        <dbReference type="Google" id="ProtNLM"/>
    </source>
</evidence>
<name>A0A445N1M5_9BACT</name>
<dbReference type="PANTHER" id="PTHR40269:SF1">
    <property type="entry name" value="OUTER MEMBRANE PROTEIN"/>
    <property type="match status" value="1"/>
</dbReference>
<dbReference type="AlphaFoldDB" id="A0A445N1M5"/>
<proteinExistence type="predicted"/>
<protein>
    <recommendedName>
        <fullName evidence="4">DUF3300 domain-containing protein</fullName>
    </recommendedName>
</protein>
<reference evidence="3" key="1">
    <citation type="submission" date="2018-01" db="EMBL/GenBank/DDBJ databases">
        <authorList>
            <person name="Regsiter A."/>
            <person name="William W."/>
        </authorList>
    </citation>
    <scope>NUCLEOTIDE SEQUENCE</scope>
    <source>
        <strain evidence="3">TRIP AH-1</strain>
    </source>
</reference>
<dbReference type="EMBL" id="OJIN01000212">
    <property type="protein sequence ID" value="SPD75605.1"/>
    <property type="molecule type" value="Genomic_DNA"/>
</dbReference>
<feature type="compositionally biased region" description="Polar residues" evidence="1">
    <location>
        <begin position="295"/>
        <end position="305"/>
    </location>
</feature>
<feature type="compositionally biased region" description="Polar residues" evidence="1">
    <location>
        <begin position="320"/>
        <end position="332"/>
    </location>
</feature>
<evidence type="ECO:0000256" key="2">
    <source>
        <dbReference type="SAM" id="SignalP"/>
    </source>
</evidence>
<sequence length="399" mass="44352">MNREKVFKRLITWIVILIFAAPPTAMTQETTGQAPNKAFSEEQLTQILAPIALYPDSLLSQILMASTYPLEVVQACRWAKQNKNLKGDALAKELEKQSWDPSVKSLVNFPQVLDMMNEKLDWTTSLGDAFLAQQKDVMDMVQKLRIKAKAEGNLKNTAEQKVILEKETQTIIIESASPQVVYVPVYNPTVVYGPWWYPAYPPYYYYPPAYPPTAVAYSFAAGVAIGAAWGYAWGHCNWHGGDVDIDVNRNIDVNHNINRDKYANQLPSRGEGGRGSWQHNPEHRKGVAYRDQKTSQRFGQSQARTMENRQAARGYGDRGSFSSRETTQGRQASSRESFGQSSSRDRMGGRDRSAFSSSYGSGRSERMASQRGSMSRGSFGGSSRSGGGFRGGGGGRGRR</sequence>
<feature type="signal peptide" evidence="2">
    <location>
        <begin position="1"/>
        <end position="27"/>
    </location>
</feature>
<feature type="compositionally biased region" description="Gly residues" evidence="1">
    <location>
        <begin position="378"/>
        <end position="399"/>
    </location>
</feature>
<dbReference type="InterPro" id="IPR021728">
    <property type="entry name" value="DUF3300"/>
</dbReference>
<feature type="compositionally biased region" description="Basic and acidic residues" evidence="1">
    <location>
        <begin position="280"/>
        <end position="294"/>
    </location>
</feature>
<organism evidence="3">
    <name type="scientific">uncultured Desulfobacterium sp</name>
    <dbReference type="NCBI Taxonomy" id="201089"/>
    <lineage>
        <taxon>Bacteria</taxon>
        <taxon>Pseudomonadati</taxon>
        <taxon>Thermodesulfobacteriota</taxon>
        <taxon>Desulfobacteria</taxon>
        <taxon>Desulfobacterales</taxon>
        <taxon>Desulfobacteriaceae</taxon>
        <taxon>Desulfobacterium</taxon>
        <taxon>environmental samples</taxon>
    </lineage>
</organism>
<feature type="compositionally biased region" description="Basic and acidic residues" evidence="1">
    <location>
        <begin position="343"/>
        <end position="353"/>
    </location>
</feature>
<evidence type="ECO:0000256" key="1">
    <source>
        <dbReference type="SAM" id="MobiDB-lite"/>
    </source>
</evidence>
<accession>A0A445N1M5</accession>
<dbReference type="Pfam" id="PF11737">
    <property type="entry name" value="DUF3300"/>
    <property type="match status" value="1"/>
</dbReference>